<evidence type="ECO:0000256" key="4">
    <source>
        <dbReference type="ARBA" id="ARBA00022692"/>
    </source>
</evidence>
<feature type="transmembrane region" description="Helical" evidence="9">
    <location>
        <begin position="327"/>
        <end position="345"/>
    </location>
</feature>
<keyword evidence="4 9" id="KW-0812">Transmembrane</keyword>
<evidence type="ECO:0000256" key="2">
    <source>
        <dbReference type="ARBA" id="ARBA00008066"/>
    </source>
</evidence>
<feature type="region of interest" description="Disordered" evidence="8">
    <location>
        <begin position="1"/>
        <end position="56"/>
    </location>
</feature>
<dbReference type="AlphaFoldDB" id="A0AAD5KLW2"/>
<feature type="transmembrane region" description="Helical" evidence="9">
    <location>
        <begin position="269"/>
        <end position="290"/>
    </location>
</feature>
<reference evidence="11" key="2">
    <citation type="submission" date="2023-02" db="EMBL/GenBank/DDBJ databases">
        <authorList>
            <consortium name="DOE Joint Genome Institute"/>
            <person name="Mondo S.J."/>
            <person name="Chang Y."/>
            <person name="Wang Y."/>
            <person name="Ahrendt S."/>
            <person name="Andreopoulos W."/>
            <person name="Barry K."/>
            <person name="Beard J."/>
            <person name="Benny G.L."/>
            <person name="Blankenship S."/>
            <person name="Bonito G."/>
            <person name="Cuomo C."/>
            <person name="Desiro A."/>
            <person name="Gervers K.A."/>
            <person name="Hundley H."/>
            <person name="Kuo A."/>
            <person name="LaButti K."/>
            <person name="Lang B.F."/>
            <person name="Lipzen A."/>
            <person name="O'Donnell K."/>
            <person name="Pangilinan J."/>
            <person name="Reynolds N."/>
            <person name="Sandor L."/>
            <person name="Smith M.W."/>
            <person name="Tsang A."/>
            <person name="Grigoriev I.V."/>
            <person name="Stajich J.E."/>
            <person name="Spatafora J.W."/>
        </authorList>
    </citation>
    <scope>NUCLEOTIDE SEQUENCE</scope>
    <source>
        <strain evidence="11">RSA 2281</strain>
    </source>
</reference>
<evidence type="ECO:0000256" key="1">
    <source>
        <dbReference type="ARBA" id="ARBA00004141"/>
    </source>
</evidence>
<feature type="compositionally biased region" description="Low complexity" evidence="8">
    <location>
        <begin position="42"/>
        <end position="56"/>
    </location>
</feature>
<feature type="transmembrane region" description="Helical" evidence="9">
    <location>
        <begin position="406"/>
        <end position="429"/>
    </location>
</feature>
<evidence type="ECO:0000256" key="6">
    <source>
        <dbReference type="ARBA" id="ARBA00022989"/>
    </source>
</evidence>
<sequence>MNIPNSKSPSMLMEDDQDDRTQITRTRGGGYGTSYQDPNILGGSSSSPRGGTSRSFSEQIEGLVGSYTRTSLAYMAENIPINSTSPSNTAVDNKDYLQLPQDEEQHHVDKASIHSGVYYPSNTYTFPGADADCRSYYSQLGMEADERSSLLSYTESSPVTGGYIETVLTRTTSKADSTLNEYPTRKHVPKSSFLQSVFNSTNILLGIGILAMPLGFKIAGWVIGVLVFIFCFGVTNYTAKILAECLDAKHGSQTYGDIGAAAFGTKGRIMVSAIFITELIAVSVALVVFMSDEINALFPGLNPILLNVVSFFVLTPMLFVPVRHLSYASLLGIVIALHILFILFFDGLSKPDAPGSLIEPAETDLLPPNWSALPLSFGLIMAGFAGHSVFPTIYRDMENPRDYKAVVDWTYVATAIVYFFIAAAGYRMFGRDTLEEITQNLISIPEYNRAVNLFVLWLLALNPVAKYGLSLSPVNLTWQIALLRNPNVETWCQGSIWRVRFLTITGTVLLSAMIVFIAYIFPAFDKVMGLLGSLFAFIISAVFPLSCHLKLFRNTMSTSRKMVTYMLLGVSITMGVFGTWKSFF</sequence>
<dbReference type="Pfam" id="PF01490">
    <property type="entry name" value="Aa_trans"/>
    <property type="match status" value="1"/>
</dbReference>
<evidence type="ECO:0000256" key="9">
    <source>
        <dbReference type="SAM" id="Phobius"/>
    </source>
</evidence>
<comment type="similarity">
    <text evidence="2">Belongs to the amino acid/polyamine transporter 2 family.</text>
</comment>
<gene>
    <name evidence="11" type="ORF">BDA99DRAFT_498596</name>
</gene>
<comment type="caution">
    <text evidence="11">The sequence shown here is derived from an EMBL/GenBank/DDBJ whole genome shotgun (WGS) entry which is preliminary data.</text>
</comment>
<feature type="transmembrane region" description="Helical" evidence="9">
    <location>
        <begin position="563"/>
        <end position="580"/>
    </location>
</feature>
<feature type="transmembrane region" description="Helical" evidence="9">
    <location>
        <begin position="218"/>
        <end position="239"/>
    </location>
</feature>
<dbReference type="PANTHER" id="PTHR22950">
    <property type="entry name" value="AMINO ACID TRANSPORTER"/>
    <property type="match status" value="1"/>
</dbReference>
<feature type="transmembrane region" description="Helical" evidence="9">
    <location>
        <begin position="296"/>
        <end position="320"/>
    </location>
</feature>
<dbReference type="GO" id="GO:0015179">
    <property type="term" value="F:L-amino acid transmembrane transporter activity"/>
    <property type="evidence" value="ECO:0007669"/>
    <property type="project" value="TreeGrafter"/>
</dbReference>
<dbReference type="Proteomes" id="UP001209540">
    <property type="component" value="Unassembled WGS sequence"/>
</dbReference>
<dbReference type="GO" id="GO:0005774">
    <property type="term" value="C:vacuolar membrane"/>
    <property type="evidence" value="ECO:0007669"/>
    <property type="project" value="TreeGrafter"/>
</dbReference>
<feature type="domain" description="Amino acid transporter transmembrane" evidence="10">
    <location>
        <begin position="190"/>
        <end position="577"/>
    </location>
</feature>
<evidence type="ECO:0000256" key="7">
    <source>
        <dbReference type="ARBA" id="ARBA00023136"/>
    </source>
</evidence>
<dbReference type="PANTHER" id="PTHR22950:SF692">
    <property type="entry name" value="TRANSMEMBRANE AMINO ACID TRANSPORTER FAMILY PROTEIN"/>
    <property type="match status" value="1"/>
</dbReference>
<feature type="transmembrane region" description="Helical" evidence="9">
    <location>
        <begin position="501"/>
        <end position="521"/>
    </location>
</feature>
<keyword evidence="5" id="KW-0029">Amino-acid transport</keyword>
<feature type="transmembrane region" description="Helical" evidence="9">
    <location>
        <begin position="372"/>
        <end position="394"/>
    </location>
</feature>
<dbReference type="EMBL" id="JAIXMP010000004">
    <property type="protein sequence ID" value="KAI9274789.1"/>
    <property type="molecule type" value="Genomic_DNA"/>
</dbReference>
<comment type="subcellular location">
    <subcellularLocation>
        <location evidence="1">Membrane</location>
        <topology evidence="1">Multi-pass membrane protein</topology>
    </subcellularLocation>
</comment>
<feature type="transmembrane region" description="Helical" evidence="9">
    <location>
        <begin position="527"/>
        <end position="551"/>
    </location>
</feature>
<keyword evidence="12" id="KW-1185">Reference proteome</keyword>
<evidence type="ECO:0000313" key="11">
    <source>
        <dbReference type="EMBL" id="KAI9274789.1"/>
    </source>
</evidence>
<keyword evidence="7 9" id="KW-0472">Membrane</keyword>
<reference evidence="11" key="1">
    <citation type="journal article" date="2022" name="IScience">
        <title>Evolution of zygomycete secretomes and the origins of terrestrial fungal ecologies.</title>
        <authorList>
            <person name="Chang Y."/>
            <person name="Wang Y."/>
            <person name="Mondo S."/>
            <person name="Ahrendt S."/>
            <person name="Andreopoulos W."/>
            <person name="Barry K."/>
            <person name="Beard J."/>
            <person name="Benny G.L."/>
            <person name="Blankenship S."/>
            <person name="Bonito G."/>
            <person name="Cuomo C."/>
            <person name="Desiro A."/>
            <person name="Gervers K.A."/>
            <person name="Hundley H."/>
            <person name="Kuo A."/>
            <person name="LaButti K."/>
            <person name="Lang B.F."/>
            <person name="Lipzen A."/>
            <person name="O'Donnell K."/>
            <person name="Pangilinan J."/>
            <person name="Reynolds N."/>
            <person name="Sandor L."/>
            <person name="Smith M.E."/>
            <person name="Tsang A."/>
            <person name="Grigoriev I.V."/>
            <person name="Stajich J.E."/>
            <person name="Spatafora J.W."/>
        </authorList>
    </citation>
    <scope>NUCLEOTIDE SEQUENCE</scope>
    <source>
        <strain evidence="11">RSA 2281</strain>
    </source>
</reference>
<feature type="transmembrane region" description="Helical" evidence="9">
    <location>
        <begin position="449"/>
        <end position="469"/>
    </location>
</feature>
<protein>
    <submittedName>
        <fullName evidence="11">Transmembrane amino acid transporter protein-domain-containing protein</fullName>
    </submittedName>
</protein>
<accession>A0AAD5KLW2</accession>
<proteinExistence type="inferred from homology"/>
<organism evidence="11 12">
    <name type="scientific">Phascolomyces articulosus</name>
    <dbReference type="NCBI Taxonomy" id="60185"/>
    <lineage>
        <taxon>Eukaryota</taxon>
        <taxon>Fungi</taxon>
        <taxon>Fungi incertae sedis</taxon>
        <taxon>Mucoromycota</taxon>
        <taxon>Mucoromycotina</taxon>
        <taxon>Mucoromycetes</taxon>
        <taxon>Mucorales</taxon>
        <taxon>Lichtheimiaceae</taxon>
        <taxon>Phascolomyces</taxon>
    </lineage>
</organism>
<keyword evidence="3" id="KW-0813">Transport</keyword>
<keyword evidence="6 9" id="KW-1133">Transmembrane helix</keyword>
<dbReference type="InterPro" id="IPR013057">
    <property type="entry name" value="AA_transpt_TM"/>
</dbReference>
<evidence type="ECO:0000256" key="8">
    <source>
        <dbReference type="SAM" id="MobiDB-lite"/>
    </source>
</evidence>
<evidence type="ECO:0000256" key="5">
    <source>
        <dbReference type="ARBA" id="ARBA00022970"/>
    </source>
</evidence>
<evidence type="ECO:0000259" key="10">
    <source>
        <dbReference type="Pfam" id="PF01490"/>
    </source>
</evidence>
<name>A0AAD5KLW2_9FUNG</name>
<evidence type="ECO:0000256" key="3">
    <source>
        <dbReference type="ARBA" id="ARBA00022448"/>
    </source>
</evidence>
<evidence type="ECO:0000313" key="12">
    <source>
        <dbReference type="Proteomes" id="UP001209540"/>
    </source>
</evidence>